<dbReference type="Proteomes" id="UP000254374">
    <property type="component" value="Unassembled WGS sequence"/>
</dbReference>
<dbReference type="RefSeq" id="WP_058466813.1">
    <property type="nucleotide sequence ID" value="NZ_CAAAIX010000026.1"/>
</dbReference>
<name>A0A377GHB9_9GAMM</name>
<dbReference type="EMBL" id="FTNL01000023">
    <property type="protein sequence ID" value="SIR76304.1"/>
    <property type="molecule type" value="Genomic_DNA"/>
</dbReference>
<reference evidence="1 3" key="1">
    <citation type="submission" date="2017-01" db="EMBL/GenBank/DDBJ databases">
        <authorList>
            <person name="Varghese N."/>
            <person name="Submissions S."/>
        </authorList>
    </citation>
    <scope>NUCLEOTIDE SEQUENCE [LARGE SCALE GENOMIC DNA]</scope>
    <source>
        <strain evidence="1 3">ATCC 33342</strain>
    </source>
</reference>
<protein>
    <submittedName>
        <fullName evidence="2">Uncharacterized protein</fullName>
    </submittedName>
</protein>
<accession>A0A377GHB9</accession>
<sequence>MQMKHDTSIDLRLDQALEIKCVFERRKKVAALINTGANITSPQLEKILATYDFALIDNVLAQASKLGLKPTTECLNIMIENRAAVSEKAYAEAMVIGSLHDPYYSLYALQARTVKTLIELGALVTPELVQKSVMDDHSFGEHNIAVALDGKNLESTSMTLQSAFNRISEIRKNSRVLAQAFRTRTSLFSTLPEELLHRIASLKGKTEDAIEENESDIEIAANAFSKPN</sequence>
<dbReference type="Proteomes" id="UP000186808">
    <property type="component" value="Unassembled WGS sequence"/>
</dbReference>
<evidence type="ECO:0000313" key="1">
    <source>
        <dbReference type="EMBL" id="SIR76304.1"/>
    </source>
</evidence>
<organism evidence="2 4">
    <name type="scientific">Fluoribacter gormanii</name>
    <dbReference type="NCBI Taxonomy" id="464"/>
    <lineage>
        <taxon>Bacteria</taxon>
        <taxon>Pseudomonadati</taxon>
        <taxon>Pseudomonadota</taxon>
        <taxon>Gammaproteobacteria</taxon>
        <taxon>Legionellales</taxon>
        <taxon>Legionellaceae</taxon>
        <taxon>Fluoribacter</taxon>
    </lineage>
</organism>
<dbReference type="OrthoDB" id="754271at2"/>
<dbReference type="EMBL" id="UGGV01000001">
    <property type="protein sequence ID" value="STO23943.1"/>
    <property type="molecule type" value="Genomic_DNA"/>
</dbReference>
<dbReference type="AlphaFoldDB" id="A0A377GHB9"/>
<gene>
    <name evidence="2" type="ORF">NCTC11401_00749</name>
    <name evidence="1" type="ORF">SAMN05421777_12330</name>
</gene>
<evidence type="ECO:0000313" key="2">
    <source>
        <dbReference type="EMBL" id="STO23943.1"/>
    </source>
</evidence>
<evidence type="ECO:0000313" key="3">
    <source>
        <dbReference type="Proteomes" id="UP000186808"/>
    </source>
</evidence>
<evidence type="ECO:0000313" key="4">
    <source>
        <dbReference type="Proteomes" id="UP000254374"/>
    </source>
</evidence>
<reference evidence="2 4" key="2">
    <citation type="submission" date="2018-06" db="EMBL/GenBank/DDBJ databases">
        <authorList>
            <consortium name="Pathogen Informatics"/>
            <person name="Doyle S."/>
        </authorList>
    </citation>
    <scope>NUCLEOTIDE SEQUENCE [LARGE SCALE GENOMIC DNA]</scope>
    <source>
        <strain evidence="2 4">NCTC11401</strain>
    </source>
</reference>
<proteinExistence type="predicted"/>
<keyword evidence="3" id="KW-1185">Reference proteome</keyword>